<evidence type="ECO:0000313" key="3">
    <source>
        <dbReference type="EMBL" id="KAK1401459.1"/>
    </source>
</evidence>
<keyword evidence="1" id="KW-0479">Metal-binding</keyword>
<proteinExistence type="predicted"/>
<reference evidence="3" key="2">
    <citation type="submission" date="2023-05" db="EMBL/GenBank/DDBJ databases">
        <authorList>
            <person name="Schelkunov M.I."/>
        </authorList>
    </citation>
    <scope>NUCLEOTIDE SEQUENCE</scope>
    <source>
        <strain evidence="3">Hsosn_3</strain>
        <tissue evidence="3">Leaf</tissue>
    </source>
</reference>
<gene>
    <name evidence="3" type="ORF">POM88_001064</name>
</gene>
<dbReference type="EMBL" id="JAUIZM010000001">
    <property type="protein sequence ID" value="KAK1401459.1"/>
    <property type="molecule type" value="Genomic_DNA"/>
</dbReference>
<dbReference type="AlphaFoldDB" id="A0AAD8JDC6"/>
<dbReference type="Gene3D" id="1.10.630.10">
    <property type="entry name" value="Cytochrome P450"/>
    <property type="match status" value="2"/>
</dbReference>
<dbReference type="InterPro" id="IPR001128">
    <property type="entry name" value="Cyt_P450"/>
</dbReference>
<dbReference type="SUPFAM" id="SSF48264">
    <property type="entry name" value="Cytochrome P450"/>
    <property type="match status" value="1"/>
</dbReference>
<dbReference type="PANTHER" id="PTHR24286">
    <property type="entry name" value="CYTOCHROME P450 26"/>
    <property type="match status" value="1"/>
</dbReference>
<accession>A0AAD8JDC6</accession>
<protein>
    <submittedName>
        <fullName evidence="3">Uncharacterized protein</fullName>
    </submittedName>
</protein>
<dbReference type="Proteomes" id="UP001237642">
    <property type="component" value="Unassembled WGS sequence"/>
</dbReference>
<evidence type="ECO:0000256" key="2">
    <source>
        <dbReference type="ARBA" id="ARBA00023004"/>
    </source>
</evidence>
<dbReference type="GO" id="GO:0010295">
    <property type="term" value="F:(+)-abscisic acid 8'-hydroxylase activity"/>
    <property type="evidence" value="ECO:0007669"/>
    <property type="project" value="TreeGrafter"/>
</dbReference>
<comment type="caution">
    <text evidence="3">The sequence shown here is derived from an EMBL/GenBank/DDBJ whole genome shotgun (WGS) entry which is preliminary data.</text>
</comment>
<keyword evidence="2" id="KW-0408">Iron</keyword>
<dbReference type="Pfam" id="PF00067">
    <property type="entry name" value="p450"/>
    <property type="match status" value="2"/>
</dbReference>
<evidence type="ECO:0000256" key="1">
    <source>
        <dbReference type="ARBA" id="ARBA00022723"/>
    </source>
</evidence>
<organism evidence="3 4">
    <name type="scientific">Heracleum sosnowskyi</name>
    <dbReference type="NCBI Taxonomy" id="360622"/>
    <lineage>
        <taxon>Eukaryota</taxon>
        <taxon>Viridiplantae</taxon>
        <taxon>Streptophyta</taxon>
        <taxon>Embryophyta</taxon>
        <taxon>Tracheophyta</taxon>
        <taxon>Spermatophyta</taxon>
        <taxon>Magnoliopsida</taxon>
        <taxon>eudicotyledons</taxon>
        <taxon>Gunneridae</taxon>
        <taxon>Pentapetalae</taxon>
        <taxon>asterids</taxon>
        <taxon>campanulids</taxon>
        <taxon>Apiales</taxon>
        <taxon>Apiaceae</taxon>
        <taxon>Apioideae</taxon>
        <taxon>apioid superclade</taxon>
        <taxon>Tordylieae</taxon>
        <taxon>Tordyliinae</taxon>
        <taxon>Heracleum</taxon>
    </lineage>
</organism>
<name>A0AAD8JDC6_9APIA</name>
<keyword evidence="4" id="KW-1185">Reference proteome</keyword>
<dbReference type="GO" id="GO:0016125">
    <property type="term" value="P:sterol metabolic process"/>
    <property type="evidence" value="ECO:0007669"/>
    <property type="project" value="TreeGrafter"/>
</dbReference>
<evidence type="ECO:0000313" key="4">
    <source>
        <dbReference type="Proteomes" id="UP001237642"/>
    </source>
</evidence>
<reference evidence="3" key="1">
    <citation type="submission" date="2023-02" db="EMBL/GenBank/DDBJ databases">
        <title>Genome of toxic invasive species Heracleum sosnowskyi carries increased number of genes despite the absence of recent whole-genome duplications.</title>
        <authorList>
            <person name="Schelkunov M."/>
            <person name="Shtratnikova V."/>
            <person name="Makarenko M."/>
            <person name="Klepikova A."/>
            <person name="Omelchenko D."/>
            <person name="Novikova G."/>
            <person name="Obukhova E."/>
            <person name="Bogdanov V."/>
            <person name="Penin A."/>
            <person name="Logacheva M."/>
        </authorList>
    </citation>
    <scope>NUCLEOTIDE SEQUENCE</scope>
    <source>
        <strain evidence="3">Hsosn_3</strain>
        <tissue evidence="3">Leaf</tissue>
    </source>
</reference>
<dbReference type="GO" id="GO:0005506">
    <property type="term" value="F:iron ion binding"/>
    <property type="evidence" value="ECO:0007669"/>
    <property type="project" value="InterPro"/>
</dbReference>
<dbReference type="InterPro" id="IPR036396">
    <property type="entry name" value="Cyt_P450_sf"/>
</dbReference>
<dbReference type="GO" id="GO:0020037">
    <property type="term" value="F:heme binding"/>
    <property type="evidence" value="ECO:0007669"/>
    <property type="project" value="InterPro"/>
</dbReference>
<dbReference type="PANTHER" id="PTHR24286:SF376">
    <property type="entry name" value="ABSCISIC ACID 8'-HYDROXYLASE 4"/>
    <property type="match status" value="1"/>
</dbReference>
<sequence>MIIQVPKILEAEQMAIHMSNNESDSQLTWVQTRNMPLTHKVISETLRMASIISFTFIEVVADVEYKGYLILKGQKNPPKPNTFIPFGSGVHAYPGNELAKLEMLVMIHQLFTKFRRCFVTQRSYENGI</sequence>